<dbReference type="EMBL" id="JAHRIP010059451">
    <property type="protein sequence ID" value="MEQ2304527.1"/>
    <property type="molecule type" value="Genomic_DNA"/>
</dbReference>
<reference evidence="1 2" key="1">
    <citation type="submission" date="2021-06" db="EMBL/GenBank/DDBJ databases">
        <authorList>
            <person name="Palmer J.M."/>
        </authorList>
    </citation>
    <scope>NUCLEOTIDE SEQUENCE [LARGE SCALE GENOMIC DNA]</scope>
    <source>
        <strain evidence="1 2">AS_MEX2019</strain>
        <tissue evidence="1">Muscle</tissue>
    </source>
</reference>
<accession>A0ABV0ZE73</accession>
<evidence type="ECO:0000313" key="2">
    <source>
        <dbReference type="Proteomes" id="UP001469553"/>
    </source>
</evidence>
<proteinExistence type="predicted"/>
<keyword evidence="2" id="KW-1185">Reference proteome</keyword>
<comment type="caution">
    <text evidence="1">The sequence shown here is derived from an EMBL/GenBank/DDBJ whole genome shotgun (WGS) entry which is preliminary data.</text>
</comment>
<protein>
    <submittedName>
        <fullName evidence="1">Uncharacterized protein</fullName>
    </submittedName>
</protein>
<sequence length="141" mass="16634">MLFFLFRANLSILKNIPFLLRSRKEENFKLLECLYEAELNKGKIKINKSLIFVFGRSHFYLIGSLRSLNIHLSQPDWFKVECNDRRHRRKQQDWDRSSFRVPFPFGLKCWGAKPPCPISLQGTRNEATFPGTDRKTDSVIL</sequence>
<evidence type="ECO:0000313" key="1">
    <source>
        <dbReference type="EMBL" id="MEQ2304527.1"/>
    </source>
</evidence>
<name>A0ABV0ZE73_9TELE</name>
<gene>
    <name evidence="1" type="ORF">AMECASPLE_027967</name>
</gene>
<organism evidence="1 2">
    <name type="scientific">Ameca splendens</name>
    <dbReference type="NCBI Taxonomy" id="208324"/>
    <lineage>
        <taxon>Eukaryota</taxon>
        <taxon>Metazoa</taxon>
        <taxon>Chordata</taxon>
        <taxon>Craniata</taxon>
        <taxon>Vertebrata</taxon>
        <taxon>Euteleostomi</taxon>
        <taxon>Actinopterygii</taxon>
        <taxon>Neopterygii</taxon>
        <taxon>Teleostei</taxon>
        <taxon>Neoteleostei</taxon>
        <taxon>Acanthomorphata</taxon>
        <taxon>Ovalentaria</taxon>
        <taxon>Atherinomorphae</taxon>
        <taxon>Cyprinodontiformes</taxon>
        <taxon>Goodeidae</taxon>
        <taxon>Ameca</taxon>
    </lineage>
</organism>
<dbReference type="Proteomes" id="UP001469553">
    <property type="component" value="Unassembled WGS sequence"/>
</dbReference>